<dbReference type="InterPro" id="IPR003439">
    <property type="entry name" value="ABC_transporter-like_ATP-bd"/>
</dbReference>
<dbReference type="PATRIC" id="fig|1330330.3.peg.1695"/>
<dbReference type="GO" id="GO:0016887">
    <property type="term" value="F:ATP hydrolysis activity"/>
    <property type="evidence" value="ECO:0007669"/>
    <property type="project" value="InterPro"/>
</dbReference>
<keyword evidence="1" id="KW-0547">Nucleotide-binding</keyword>
<dbReference type="PANTHER" id="PTHR42855">
    <property type="entry name" value="ABC TRANSPORTER ATP-BINDING SUBUNIT"/>
    <property type="match status" value="1"/>
</dbReference>
<accession>A0A0G2ZE34</accession>
<protein>
    <recommendedName>
        <fullName evidence="3">ABC transporter domain-containing protein</fullName>
    </recommendedName>
</protein>
<dbReference type="PROSITE" id="PS50893">
    <property type="entry name" value="ABC_TRANSPORTER_2"/>
    <property type="match status" value="2"/>
</dbReference>
<evidence type="ECO:0000313" key="5">
    <source>
        <dbReference type="Proteomes" id="UP000035159"/>
    </source>
</evidence>
<dbReference type="InterPro" id="IPR003593">
    <property type="entry name" value="AAA+_ATPase"/>
</dbReference>
<dbReference type="STRING" id="1330330.IX53_08355"/>
<dbReference type="Proteomes" id="UP000035159">
    <property type="component" value="Chromosome"/>
</dbReference>
<keyword evidence="5" id="KW-1185">Reference proteome</keyword>
<dbReference type="CDD" id="cd03221">
    <property type="entry name" value="ABCF_EF-3"/>
    <property type="match status" value="2"/>
</dbReference>
<dbReference type="AlphaFoldDB" id="A0A0G2ZE34"/>
<name>A0A0G2ZE34_9BACT</name>
<feature type="domain" description="ABC transporter" evidence="3">
    <location>
        <begin position="2"/>
        <end position="247"/>
    </location>
</feature>
<evidence type="ECO:0000256" key="2">
    <source>
        <dbReference type="ARBA" id="ARBA00022840"/>
    </source>
</evidence>
<sequence length="563" mass="64180">MLHIKQLRFSFGANEVLKGVDLDILPGEVVALLGANGSGKTTLLNIIRGVLKPDSGAVILENTVRFAFLPQETPPFEGTAMEFLLESFPEIGRIYRTMTSLPIDSPDYAEAINEFHKLGGFELEAKINARLYKYGFVEEDLKRPYSSFSKGQQRLWAIFRVFLRGANLLLLDEPTNHLDLQMCQKLERVILEYKSKKCSVLLVSHDRLLIDRVADRSYYLKTGTAVSVNGGYSLMLSHLKSDFESRLREAKEIERKIKQLEFEVSRRISWASSKEAKKKFADKVMNKGHIGRKAAKLAKRAKAVQKRTQAMIRELKEKKPFVEKPIEIELPQYEVSSRKVISATGLSFAFGTKTLFRDVNLELYTKDRVGLIGPNGCGKTTLMRCLVGELKPQGELYRNDNVRWKYIPQDVRAFFRTGSLIDNLRVPELDELQLRQALGAAGFRRDKVFQDVGSLSYGELMRAAILKAMLEKIEFLFLDEPTNHLDIESLEILDRLFNAFPGGMFFISHDRHFIATHGDSLYTFEAGNIRLLFEETPVDLTEFSRTIEIISQTSEDVKNEKEK</sequence>
<dbReference type="OrthoDB" id="9801441at2"/>
<keyword evidence="2" id="KW-0067">ATP-binding</keyword>
<dbReference type="EMBL" id="CP011232">
    <property type="protein sequence ID" value="AKI97819.1"/>
    <property type="molecule type" value="Genomic_DNA"/>
</dbReference>
<organism evidence="4 5">
    <name type="scientific">Kosmotoga pacifica</name>
    <dbReference type="NCBI Taxonomy" id="1330330"/>
    <lineage>
        <taxon>Bacteria</taxon>
        <taxon>Thermotogati</taxon>
        <taxon>Thermotogota</taxon>
        <taxon>Thermotogae</taxon>
        <taxon>Kosmotogales</taxon>
        <taxon>Kosmotogaceae</taxon>
        <taxon>Kosmotoga</taxon>
    </lineage>
</organism>
<dbReference type="FunFam" id="3.40.50.300:FF:000011">
    <property type="entry name" value="Putative ABC transporter ATP-binding component"/>
    <property type="match status" value="1"/>
</dbReference>
<evidence type="ECO:0000256" key="1">
    <source>
        <dbReference type="ARBA" id="ARBA00022741"/>
    </source>
</evidence>
<dbReference type="GO" id="GO:0005524">
    <property type="term" value="F:ATP binding"/>
    <property type="evidence" value="ECO:0007669"/>
    <property type="project" value="UniProtKB-KW"/>
</dbReference>
<dbReference type="InterPro" id="IPR027417">
    <property type="entry name" value="P-loop_NTPase"/>
</dbReference>
<dbReference type="RefSeq" id="WP_047754954.1">
    <property type="nucleotide sequence ID" value="NZ_CAJUHA010000005.1"/>
</dbReference>
<evidence type="ECO:0000259" key="3">
    <source>
        <dbReference type="PROSITE" id="PS50893"/>
    </source>
</evidence>
<dbReference type="InterPro" id="IPR051309">
    <property type="entry name" value="ABCF_ATPase"/>
</dbReference>
<feature type="domain" description="ABC transporter" evidence="3">
    <location>
        <begin position="341"/>
        <end position="551"/>
    </location>
</feature>
<dbReference type="Gene3D" id="3.40.50.300">
    <property type="entry name" value="P-loop containing nucleotide triphosphate hydrolases"/>
    <property type="match status" value="2"/>
</dbReference>
<dbReference type="Pfam" id="PF00005">
    <property type="entry name" value="ABC_tran"/>
    <property type="match status" value="2"/>
</dbReference>
<dbReference type="SUPFAM" id="SSF52540">
    <property type="entry name" value="P-loop containing nucleoside triphosphate hydrolases"/>
    <property type="match status" value="2"/>
</dbReference>
<dbReference type="KEGG" id="kpf:IX53_08355"/>
<dbReference type="PANTHER" id="PTHR42855:SF1">
    <property type="entry name" value="ABC TRANSPORTER DOMAIN-CONTAINING PROTEIN"/>
    <property type="match status" value="1"/>
</dbReference>
<dbReference type="PROSITE" id="PS00211">
    <property type="entry name" value="ABC_TRANSPORTER_1"/>
    <property type="match status" value="1"/>
</dbReference>
<dbReference type="SMART" id="SM00382">
    <property type="entry name" value="AAA"/>
    <property type="match status" value="2"/>
</dbReference>
<reference evidence="4 5" key="1">
    <citation type="submission" date="2015-04" db="EMBL/GenBank/DDBJ databases">
        <title>Complete Genome Sequence of Kosmotoga pacifica SLHLJ1.</title>
        <authorList>
            <person name="Jiang L.J."/>
            <person name="Shao Z.Z."/>
            <person name="Jebbar M."/>
        </authorList>
    </citation>
    <scope>NUCLEOTIDE SEQUENCE [LARGE SCALE GENOMIC DNA]</scope>
    <source>
        <strain evidence="4 5">SLHLJ1</strain>
    </source>
</reference>
<dbReference type="InterPro" id="IPR017871">
    <property type="entry name" value="ABC_transporter-like_CS"/>
</dbReference>
<evidence type="ECO:0000313" key="4">
    <source>
        <dbReference type="EMBL" id="AKI97819.1"/>
    </source>
</evidence>
<proteinExistence type="predicted"/>
<gene>
    <name evidence="4" type="ORF">IX53_08355</name>
</gene>